<reference evidence="3 4" key="1">
    <citation type="submission" date="2020-03" db="EMBL/GenBank/DDBJ databases">
        <title>Genomic Encyclopedia of Type Strains, Phase IV (KMG-IV): sequencing the most valuable type-strain genomes for metagenomic binning, comparative biology and taxonomic classification.</title>
        <authorList>
            <person name="Goeker M."/>
        </authorList>
    </citation>
    <scope>NUCLEOTIDE SEQUENCE [LARGE SCALE GENOMIC DNA]</scope>
    <source>
        <strain evidence="3 4">DSM 7225</strain>
    </source>
</reference>
<accession>A0A7X5XWS8</accession>
<comment type="caution">
    <text evidence="3">The sequence shown here is derived from an EMBL/GenBank/DDBJ whole genome shotgun (WGS) entry which is preliminary data.</text>
</comment>
<keyword evidence="2" id="KW-0564">Palmitate</keyword>
<dbReference type="GO" id="GO:0015562">
    <property type="term" value="F:efflux transmembrane transporter activity"/>
    <property type="evidence" value="ECO:0007669"/>
    <property type="project" value="InterPro"/>
</dbReference>
<dbReference type="GO" id="GO:0005886">
    <property type="term" value="C:plasma membrane"/>
    <property type="evidence" value="ECO:0007669"/>
    <property type="project" value="UniProtKB-SubCell"/>
</dbReference>
<evidence type="ECO:0000256" key="1">
    <source>
        <dbReference type="ARBA" id="ARBA00007613"/>
    </source>
</evidence>
<proteinExistence type="inferred from homology"/>
<keyword evidence="2" id="KW-1134">Transmembrane beta strand</keyword>
<dbReference type="Pfam" id="PF02321">
    <property type="entry name" value="OEP"/>
    <property type="match status" value="2"/>
</dbReference>
<comment type="subcellular location">
    <subcellularLocation>
        <location evidence="2">Cell membrane</location>
        <topology evidence="2">Lipid-anchor</topology>
    </subcellularLocation>
</comment>
<keyword evidence="2" id="KW-0732">Signal</keyword>
<evidence type="ECO:0000256" key="2">
    <source>
        <dbReference type="RuleBase" id="RU362097"/>
    </source>
</evidence>
<keyword evidence="2" id="KW-0472">Membrane</keyword>
<dbReference type="PROSITE" id="PS51257">
    <property type="entry name" value="PROKAR_LIPOPROTEIN"/>
    <property type="match status" value="1"/>
</dbReference>
<gene>
    <name evidence="3" type="ORF">GGR89_001104</name>
</gene>
<name>A0A7X5XWS8_9SPHN</name>
<evidence type="ECO:0000313" key="3">
    <source>
        <dbReference type="EMBL" id="NJB96804.1"/>
    </source>
</evidence>
<dbReference type="SUPFAM" id="SSF56954">
    <property type="entry name" value="Outer membrane efflux proteins (OEP)"/>
    <property type="match status" value="1"/>
</dbReference>
<dbReference type="NCBIfam" id="TIGR01845">
    <property type="entry name" value="outer_NodT"/>
    <property type="match status" value="1"/>
</dbReference>
<dbReference type="InterPro" id="IPR010131">
    <property type="entry name" value="MdtP/NodT-like"/>
</dbReference>
<dbReference type="RefSeq" id="WP_125972705.1">
    <property type="nucleotide sequence ID" value="NZ_BAAADY010000005.1"/>
</dbReference>
<dbReference type="PANTHER" id="PTHR30203:SF33">
    <property type="entry name" value="BLR4455 PROTEIN"/>
    <property type="match status" value="1"/>
</dbReference>
<dbReference type="Gene3D" id="1.20.1600.10">
    <property type="entry name" value="Outer membrane efflux proteins (OEP)"/>
    <property type="match status" value="1"/>
</dbReference>
<comment type="similarity">
    <text evidence="1 2">Belongs to the outer membrane factor (OMF) (TC 1.B.17) family.</text>
</comment>
<dbReference type="EMBL" id="JAATJB010000002">
    <property type="protein sequence ID" value="NJB96804.1"/>
    <property type="molecule type" value="Genomic_DNA"/>
</dbReference>
<feature type="chain" id="PRO_5031593933" evidence="2">
    <location>
        <begin position="25"/>
        <end position="468"/>
    </location>
</feature>
<sequence>MRNRLTFACLAVATALSGCGAAPAYRPPVVPAPPAFKEAGPWVAAAPALPAEGSWWTIFADPVLDGLERKVASDNPTLQGALGRYEAAQAYVRQAGAGLLPSIDARADVTQNRQSDNRPLRGSNQPDVYAADTLSAGFSWEPDLWGGLHARVAAGRAEAQASGDDLAAIRLALEIELAQRYVALRGLDAQAQMLGDTVSAYAQADALIRRRFAGGIASGIDVARSGALLADARAQLADIAASRALVEHAIASLVGEAASSFTLPAEGGQPAIPMLPSVLPSTLLQRRPDVAAAERRMFAANQGIGVARAAFFPSIGIGGSGGVQNTALAGLVAAPNTLWSIGPSALLSIFDGGRRRAELAAARARWTEATADYRGRVLTAFQQVEDGLAQLHHFGGEATAQADAVRLSDEAEQLALNRYEKGVVTYLDVATAQASALQARRRALDLQTRRLDACIRLIGAIGGGWRDR</sequence>
<keyword evidence="2 3" id="KW-0449">Lipoprotein</keyword>
<dbReference type="PANTHER" id="PTHR30203">
    <property type="entry name" value="OUTER MEMBRANE CATION EFFLUX PROTEIN"/>
    <property type="match status" value="1"/>
</dbReference>
<dbReference type="InterPro" id="IPR003423">
    <property type="entry name" value="OMP_efflux"/>
</dbReference>
<organism evidence="3 4">
    <name type="scientific">Sphingomonas trueperi</name>
    <dbReference type="NCBI Taxonomy" id="53317"/>
    <lineage>
        <taxon>Bacteria</taxon>
        <taxon>Pseudomonadati</taxon>
        <taxon>Pseudomonadota</taxon>
        <taxon>Alphaproteobacteria</taxon>
        <taxon>Sphingomonadales</taxon>
        <taxon>Sphingomonadaceae</taxon>
        <taxon>Sphingomonas</taxon>
    </lineage>
</organism>
<keyword evidence="2" id="KW-0812">Transmembrane</keyword>
<feature type="signal peptide" evidence="2">
    <location>
        <begin position="1"/>
        <end position="24"/>
    </location>
</feature>
<dbReference type="Gene3D" id="2.20.200.10">
    <property type="entry name" value="Outer membrane efflux proteins (OEP)"/>
    <property type="match status" value="1"/>
</dbReference>
<dbReference type="Proteomes" id="UP000531251">
    <property type="component" value="Unassembled WGS sequence"/>
</dbReference>
<protein>
    <submittedName>
        <fullName evidence="3">NodT family efflux transporter outer membrane factor (OMF) lipoprotein</fullName>
    </submittedName>
</protein>
<evidence type="ECO:0000313" key="4">
    <source>
        <dbReference type="Proteomes" id="UP000531251"/>
    </source>
</evidence>
<keyword evidence="4" id="KW-1185">Reference proteome</keyword>
<dbReference type="AlphaFoldDB" id="A0A7X5XWS8"/>